<evidence type="ECO:0000259" key="3">
    <source>
        <dbReference type="Pfam" id="PF25787"/>
    </source>
</evidence>
<sequence>MKSKELSVDLRDRIVSRHKSGEGYRKMSAALKVPMSTVASIIRKWKKFKTTRTLPRAGRPSKLSDQGRRALIREVTKNPMVTLSELQRSSVEREGPSRRTTISAAIHQSGMYGRVARQKPLLSKSHMAACLEFAKRHLKDSQIMRNKILWSDETKIELFGVNARHHVWRKPGTTHHRANTIPTVKHGGGSIMLWGCFSAPRTERLVRIKGKVTAAMYRDILDENLLQSALDLRLRRQFIFQQDNNPKHTAKISKEWLQDNSVNVLEWPSQSPDLNTIEHLWRDLKMAVHQRFPSNPMELERCCKEKWAKLAKDRCAKLVASYSKRLDAVIAAKGASTKY</sequence>
<evidence type="ECO:0000313" key="4">
    <source>
        <dbReference type="EMBL" id="KAG2469789.1"/>
    </source>
</evidence>
<dbReference type="InterPro" id="IPR057667">
    <property type="entry name" value="HTH_SB"/>
</dbReference>
<evidence type="ECO:0000313" key="5">
    <source>
        <dbReference type="Proteomes" id="UP000886611"/>
    </source>
</evidence>
<dbReference type="EMBL" id="JAATIS010000147">
    <property type="protein sequence ID" value="KAG2469789.1"/>
    <property type="molecule type" value="Genomic_DNA"/>
</dbReference>
<feature type="domain" description="Transposase Tc1-like" evidence="1">
    <location>
        <begin position="68"/>
        <end position="139"/>
    </location>
</feature>
<reference evidence="4 5" key="1">
    <citation type="journal article" date="2021" name="Cell">
        <title>Tracing the genetic footprints of vertebrate landing in non-teleost ray-finned fishes.</title>
        <authorList>
            <person name="Bi X."/>
            <person name="Wang K."/>
            <person name="Yang L."/>
            <person name="Pan H."/>
            <person name="Jiang H."/>
            <person name="Wei Q."/>
            <person name="Fang M."/>
            <person name="Yu H."/>
            <person name="Zhu C."/>
            <person name="Cai Y."/>
            <person name="He Y."/>
            <person name="Gan X."/>
            <person name="Zeng H."/>
            <person name="Yu D."/>
            <person name="Zhu Y."/>
            <person name="Jiang H."/>
            <person name="Qiu Q."/>
            <person name="Yang H."/>
            <person name="Zhang Y.E."/>
            <person name="Wang W."/>
            <person name="Zhu M."/>
            <person name="He S."/>
            <person name="Zhang G."/>
        </authorList>
    </citation>
    <scope>NUCLEOTIDE SEQUENCE [LARGE SCALE GENOMIC DNA]</scope>
    <source>
        <strain evidence="4">Bchr_013</strain>
    </source>
</reference>
<accession>A0A8X7XLH4</accession>
<dbReference type="Pfam" id="PF25787">
    <property type="entry name" value="HTH_SB"/>
    <property type="match status" value="1"/>
</dbReference>
<dbReference type="Pfam" id="PF13358">
    <property type="entry name" value="DDE_3"/>
    <property type="match status" value="1"/>
</dbReference>
<dbReference type="InterPro" id="IPR036388">
    <property type="entry name" value="WH-like_DNA-bd_sf"/>
</dbReference>
<name>A0A8X7XLH4_POLSE</name>
<dbReference type="SUPFAM" id="SSF46689">
    <property type="entry name" value="Homeodomain-like"/>
    <property type="match status" value="1"/>
</dbReference>
<proteinExistence type="predicted"/>
<dbReference type="Pfam" id="PF01498">
    <property type="entry name" value="HTH_Tnp_Tc3_2"/>
    <property type="match status" value="1"/>
</dbReference>
<dbReference type="Proteomes" id="UP000886611">
    <property type="component" value="Unassembled WGS sequence"/>
</dbReference>
<organism evidence="4 5">
    <name type="scientific">Polypterus senegalus</name>
    <name type="common">Senegal bichir</name>
    <dbReference type="NCBI Taxonomy" id="55291"/>
    <lineage>
        <taxon>Eukaryota</taxon>
        <taxon>Metazoa</taxon>
        <taxon>Chordata</taxon>
        <taxon>Craniata</taxon>
        <taxon>Vertebrata</taxon>
        <taxon>Euteleostomi</taxon>
        <taxon>Actinopterygii</taxon>
        <taxon>Polypteriformes</taxon>
        <taxon>Polypteridae</taxon>
        <taxon>Polypterus</taxon>
    </lineage>
</organism>
<dbReference type="GO" id="GO:0006313">
    <property type="term" value="P:DNA transposition"/>
    <property type="evidence" value="ECO:0007669"/>
    <property type="project" value="InterPro"/>
</dbReference>
<feature type="non-terminal residue" evidence="4">
    <location>
        <position position="1"/>
    </location>
</feature>
<gene>
    <name evidence="4" type="primary">Tcb1_213</name>
    <name evidence="4" type="ORF">GTO96_0023078</name>
</gene>
<evidence type="ECO:0000259" key="2">
    <source>
        <dbReference type="Pfam" id="PF13358"/>
    </source>
</evidence>
<feature type="domain" description="Tc1-like transposase DDE" evidence="2">
    <location>
        <begin position="148"/>
        <end position="294"/>
    </location>
</feature>
<keyword evidence="5" id="KW-1185">Reference proteome</keyword>
<dbReference type="InterPro" id="IPR052338">
    <property type="entry name" value="Transposase_5"/>
</dbReference>
<dbReference type="PANTHER" id="PTHR23022:SF135">
    <property type="entry name" value="SI:DKEY-77F5.3"/>
    <property type="match status" value="1"/>
</dbReference>
<feature type="domain" description="Sleeping Beauty transposase HTH" evidence="3">
    <location>
        <begin position="1"/>
        <end position="52"/>
    </location>
</feature>
<dbReference type="GO" id="GO:0003677">
    <property type="term" value="F:DNA binding"/>
    <property type="evidence" value="ECO:0007669"/>
    <property type="project" value="InterPro"/>
</dbReference>
<dbReference type="Gene3D" id="1.10.10.10">
    <property type="entry name" value="Winged helix-like DNA-binding domain superfamily/Winged helix DNA-binding domain"/>
    <property type="match status" value="1"/>
</dbReference>
<dbReference type="AlphaFoldDB" id="A0A8X7XLH4"/>
<comment type="caution">
    <text evidence="4">The sequence shown here is derived from an EMBL/GenBank/DDBJ whole genome shotgun (WGS) entry which is preliminary data.</text>
</comment>
<protein>
    <submittedName>
        <fullName evidence="4">TCB1 transposase</fullName>
    </submittedName>
</protein>
<dbReference type="Gene3D" id="3.30.420.10">
    <property type="entry name" value="Ribonuclease H-like superfamily/Ribonuclease H"/>
    <property type="match status" value="1"/>
</dbReference>
<dbReference type="GO" id="GO:0015074">
    <property type="term" value="P:DNA integration"/>
    <property type="evidence" value="ECO:0007669"/>
    <property type="project" value="InterPro"/>
</dbReference>
<dbReference type="InterPro" id="IPR036397">
    <property type="entry name" value="RNaseH_sf"/>
</dbReference>
<dbReference type="PANTHER" id="PTHR23022">
    <property type="entry name" value="TRANSPOSABLE ELEMENT-RELATED"/>
    <property type="match status" value="1"/>
</dbReference>
<dbReference type="InterPro" id="IPR038717">
    <property type="entry name" value="Tc1-like_DDE_dom"/>
</dbReference>
<dbReference type="InterPro" id="IPR002492">
    <property type="entry name" value="Transposase_Tc1-like"/>
</dbReference>
<dbReference type="InterPro" id="IPR009057">
    <property type="entry name" value="Homeodomain-like_sf"/>
</dbReference>
<evidence type="ECO:0000259" key="1">
    <source>
        <dbReference type="Pfam" id="PF01498"/>
    </source>
</evidence>
<feature type="non-terminal residue" evidence="4">
    <location>
        <position position="339"/>
    </location>
</feature>